<sequence length="391" mass="44386">MSHRTRERPAECLPLSHSTMIGLRARSTRELVHSLQMYCKLLRSAYGKKFTRLNQEVLSPRSIDPGQREVYGLTPYSQTSVSAHQTAYRVGCAQKRYAVICRYLQGARRPRRVNARDFALCAFHFTLCPPADNASGCINPPACGITERHLLCAARDTPDASFERLAVKRKSRPSASRTRAQRNDRLVAREDGRIGPRQDRRARMCHYQGFHVLHFEIANKTLRVYEVRHRKEVEQWFTINRSSVFLRTQHSNTSGRPSRVVAASVTASRAVSGARPAAGAPVGPSPAIRKVGKREREVQTQASAVADEMQARRHTLLWHLLIDLPIFVLDKSKQCQRVTLAATRRDDRESRPTPVRRYRHSTFPVLRPHSECLTLKENVVVRLSLCLSPDA</sequence>
<comment type="caution">
    <text evidence="2">The sequence shown here is derived from an EMBL/GenBank/DDBJ whole genome shotgun (WGS) entry which is preliminary data.</text>
</comment>
<keyword evidence="3" id="KW-1185">Reference proteome</keyword>
<protein>
    <submittedName>
        <fullName evidence="2">Uncharacterized protein</fullName>
    </submittedName>
</protein>
<name>A0A4C1VBY8_EUMVA</name>
<dbReference type="EMBL" id="BGZK01000309">
    <property type="protein sequence ID" value="GBP35787.1"/>
    <property type="molecule type" value="Genomic_DNA"/>
</dbReference>
<dbReference type="AlphaFoldDB" id="A0A4C1VBY8"/>
<organism evidence="2 3">
    <name type="scientific">Eumeta variegata</name>
    <name type="common">Bagworm moth</name>
    <name type="synonym">Eumeta japonica</name>
    <dbReference type="NCBI Taxonomy" id="151549"/>
    <lineage>
        <taxon>Eukaryota</taxon>
        <taxon>Metazoa</taxon>
        <taxon>Ecdysozoa</taxon>
        <taxon>Arthropoda</taxon>
        <taxon>Hexapoda</taxon>
        <taxon>Insecta</taxon>
        <taxon>Pterygota</taxon>
        <taxon>Neoptera</taxon>
        <taxon>Endopterygota</taxon>
        <taxon>Lepidoptera</taxon>
        <taxon>Glossata</taxon>
        <taxon>Ditrysia</taxon>
        <taxon>Tineoidea</taxon>
        <taxon>Psychidae</taxon>
        <taxon>Oiketicinae</taxon>
        <taxon>Eumeta</taxon>
    </lineage>
</organism>
<feature type="region of interest" description="Disordered" evidence="1">
    <location>
        <begin position="270"/>
        <end position="294"/>
    </location>
</feature>
<feature type="compositionally biased region" description="Low complexity" evidence="1">
    <location>
        <begin position="270"/>
        <end position="287"/>
    </location>
</feature>
<reference evidence="2 3" key="1">
    <citation type="journal article" date="2019" name="Commun. Biol.">
        <title>The bagworm genome reveals a unique fibroin gene that provides high tensile strength.</title>
        <authorList>
            <person name="Kono N."/>
            <person name="Nakamura H."/>
            <person name="Ohtoshi R."/>
            <person name="Tomita M."/>
            <person name="Numata K."/>
            <person name="Arakawa K."/>
        </authorList>
    </citation>
    <scope>NUCLEOTIDE SEQUENCE [LARGE SCALE GENOMIC DNA]</scope>
</reference>
<proteinExistence type="predicted"/>
<evidence type="ECO:0000256" key="1">
    <source>
        <dbReference type="SAM" id="MobiDB-lite"/>
    </source>
</evidence>
<evidence type="ECO:0000313" key="3">
    <source>
        <dbReference type="Proteomes" id="UP000299102"/>
    </source>
</evidence>
<feature type="compositionally biased region" description="Basic and acidic residues" evidence="1">
    <location>
        <begin position="181"/>
        <end position="195"/>
    </location>
</feature>
<evidence type="ECO:0000313" key="2">
    <source>
        <dbReference type="EMBL" id="GBP35787.1"/>
    </source>
</evidence>
<accession>A0A4C1VBY8</accession>
<feature type="region of interest" description="Disordered" evidence="1">
    <location>
        <begin position="168"/>
        <end position="195"/>
    </location>
</feature>
<dbReference type="Proteomes" id="UP000299102">
    <property type="component" value="Unassembled WGS sequence"/>
</dbReference>
<gene>
    <name evidence="2" type="ORF">EVAR_20641_1</name>
</gene>